<dbReference type="PANTHER" id="PTHR36933:SF1">
    <property type="entry name" value="SLL0788 PROTEIN"/>
    <property type="match status" value="1"/>
</dbReference>
<reference evidence="3 4" key="1">
    <citation type="journal article" date="2016" name="Int. J. Syst. Evol. Microbiol.">
        <title>Pontibacter aydingkolensis sp. nov., isolated from soil of a salt lake.</title>
        <authorList>
            <person name="Osman G."/>
            <person name="Zhang T."/>
            <person name="Lou K."/>
            <person name="Gao Y."/>
            <person name="Chang W."/>
            <person name="Lin Q."/>
            <person name="Yang H.M."/>
            <person name="Huo X.D."/>
            <person name="Wang N."/>
        </authorList>
    </citation>
    <scope>NUCLEOTIDE SEQUENCE [LARGE SCALE GENOMIC DNA]</scope>
    <source>
        <strain evidence="3 4">KACC 19255</strain>
    </source>
</reference>
<dbReference type="InterPro" id="IPR005183">
    <property type="entry name" value="DUF305_CopM-like"/>
</dbReference>
<feature type="signal peptide" evidence="1">
    <location>
        <begin position="1"/>
        <end position="25"/>
    </location>
</feature>
<proteinExistence type="predicted"/>
<keyword evidence="4" id="KW-1185">Reference proteome</keyword>
<evidence type="ECO:0000256" key="1">
    <source>
        <dbReference type="SAM" id="SignalP"/>
    </source>
</evidence>
<dbReference type="EMBL" id="JAHYXK010000018">
    <property type="protein sequence ID" value="MBW7468752.1"/>
    <property type="molecule type" value="Genomic_DNA"/>
</dbReference>
<dbReference type="InterPro" id="IPR012347">
    <property type="entry name" value="Ferritin-like"/>
</dbReference>
<dbReference type="PROSITE" id="PS51257">
    <property type="entry name" value="PROKAR_LIPOPROTEIN"/>
    <property type="match status" value="1"/>
</dbReference>
<keyword evidence="1" id="KW-0732">Signal</keyword>
<comment type="caution">
    <text evidence="3">The sequence shown here is derived from an EMBL/GenBank/DDBJ whole genome shotgun (WGS) entry which is preliminary data.</text>
</comment>
<evidence type="ECO:0000313" key="3">
    <source>
        <dbReference type="EMBL" id="MBW7468752.1"/>
    </source>
</evidence>
<evidence type="ECO:0000259" key="2">
    <source>
        <dbReference type="Pfam" id="PF03713"/>
    </source>
</evidence>
<dbReference type="RefSeq" id="WP_219878621.1">
    <property type="nucleotide sequence ID" value="NZ_JAHYXK010000018.1"/>
</dbReference>
<accession>A0ABS7CY55</accession>
<sequence>MKNPLNQVSFNALIAGAILLFAACAQESTTTDSTTSEMAVEDHAQHDMKQGEISGMMGHMHKHMQEIHDMKMTGDPDYDFAQMMTMHHQASIRMSEEEIAQGTDNELKKIAKNTISSRTADIQKLQNFQRTHEPDTAEAASTMGMKEHMNKRMAEMGGMNKMDKKEMSSMSPDQRYAQMMTMHHRHANEMAKEFLEQGKIQTMRAMAQQMIVEQEKEIRELQAWLKQNPKQ</sequence>
<name>A0ABS7CY55_9BACT</name>
<organism evidence="3 4">
    <name type="scientific">Pontibacter aydingkolensis</name>
    <dbReference type="NCBI Taxonomy" id="1911536"/>
    <lineage>
        <taxon>Bacteria</taxon>
        <taxon>Pseudomonadati</taxon>
        <taxon>Bacteroidota</taxon>
        <taxon>Cytophagia</taxon>
        <taxon>Cytophagales</taxon>
        <taxon>Hymenobacteraceae</taxon>
        <taxon>Pontibacter</taxon>
    </lineage>
</organism>
<dbReference type="Proteomes" id="UP000813018">
    <property type="component" value="Unassembled WGS sequence"/>
</dbReference>
<evidence type="ECO:0000313" key="4">
    <source>
        <dbReference type="Proteomes" id="UP000813018"/>
    </source>
</evidence>
<protein>
    <submittedName>
        <fullName evidence="3">DUF305 domain-containing protein</fullName>
    </submittedName>
</protein>
<dbReference type="Pfam" id="PF03713">
    <property type="entry name" value="DUF305"/>
    <property type="match status" value="1"/>
</dbReference>
<gene>
    <name evidence="3" type="ORF">K0O23_16875</name>
</gene>
<dbReference type="PANTHER" id="PTHR36933">
    <property type="entry name" value="SLL0788 PROTEIN"/>
    <property type="match status" value="1"/>
</dbReference>
<dbReference type="Gene3D" id="1.20.1260.10">
    <property type="match status" value="2"/>
</dbReference>
<feature type="chain" id="PRO_5047054499" evidence="1">
    <location>
        <begin position="26"/>
        <end position="231"/>
    </location>
</feature>
<feature type="domain" description="DUF305" evidence="2">
    <location>
        <begin position="77"/>
        <end position="225"/>
    </location>
</feature>